<dbReference type="EMBL" id="MHWA01000016">
    <property type="protein sequence ID" value="OHB01296.1"/>
    <property type="molecule type" value="Genomic_DNA"/>
</dbReference>
<proteinExistence type="predicted"/>
<protein>
    <submittedName>
        <fullName evidence="2">Uncharacterized protein</fullName>
    </submittedName>
</protein>
<sequence length="143" mass="17343">MFERFFKEKPKQKVDANAEKPPELDRVEIEFNRKGTQIERDAMRAESITKFLTKHIEDLIKNKPEIFYTEMPLEEAINRLKDESENPEFSIIKLQIEHFLILFPDKDILTNTLYNFLEILRKREIRSEQVLHPEKYTNFHYEI</sequence>
<gene>
    <name evidence="2" type="ORF">A3A90_01395</name>
</gene>
<accession>A0A1G2TVH7</accession>
<reference evidence="2 3" key="1">
    <citation type="journal article" date="2016" name="Nat. Commun.">
        <title>Thousands of microbial genomes shed light on interconnected biogeochemical processes in an aquifer system.</title>
        <authorList>
            <person name="Anantharaman K."/>
            <person name="Brown C.T."/>
            <person name="Hug L.A."/>
            <person name="Sharon I."/>
            <person name="Castelle C.J."/>
            <person name="Probst A.J."/>
            <person name="Thomas B.C."/>
            <person name="Singh A."/>
            <person name="Wilkins M.J."/>
            <person name="Karaoz U."/>
            <person name="Brodie E.L."/>
            <person name="Williams K.H."/>
            <person name="Hubbard S.S."/>
            <person name="Banfield J.F."/>
        </authorList>
    </citation>
    <scope>NUCLEOTIDE SEQUENCE [LARGE SCALE GENOMIC DNA]</scope>
</reference>
<dbReference type="Proteomes" id="UP000178404">
    <property type="component" value="Unassembled WGS sequence"/>
</dbReference>
<evidence type="ECO:0000313" key="3">
    <source>
        <dbReference type="Proteomes" id="UP000178404"/>
    </source>
</evidence>
<evidence type="ECO:0000256" key="1">
    <source>
        <dbReference type="SAM" id="MobiDB-lite"/>
    </source>
</evidence>
<evidence type="ECO:0000313" key="2">
    <source>
        <dbReference type="EMBL" id="OHB01296.1"/>
    </source>
</evidence>
<name>A0A1G2TVH7_9BACT</name>
<dbReference type="AlphaFoldDB" id="A0A1G2TVH7"/>
<feature type="region of interest" description="Disordered" evidence="1">
    <location>
        <begin position="1"/>
        <end position="20"/>
    </location>
</feature>
<organism evidence="2 3">
    <name type="scientific">Candidatus Zambryskibacteria bacterium RIFCSPLOWO2_01_FULL_35_19</name>
    <dbReference type="NCBI Taxonomy" id="1802757"/>
    <lineage>
        <taxon>Bacteria</taxon>
        <taxon>Candidatus Zambryskiibacteriota</taxon>
    </lineage>
</organism>
<comment type="caution">
    <text evidence="2">The sequence shown here is derived from an EMBL/GenBank/DDBJ whole genome shotgun (WGS) entry which is preliminary data.</text>
</comment>